<dbReference type="SUPFAM" id="SSF55083">
    <property type="entry name" value="6-hydroxymethyl-7,8-dihydropterin pyrophosphokinase, HPPK"/>
    <property type="match status" value="1"/>
</dbReference>
<gene>
    <name evidence="9" type="primary">folK</name>
    <name evidence="9" type="ORF">Q3O60_08150</name>
</gene>
<evidence type="ECO:0000256" key="3">
    <source>
        <dbReference type="ARBA" id="ARBA00022679"/>
    </source>
</evidence>
<keyword evidence="7" id="KW-0289">Folate biosynthesis</keyword>
<dbReference type="Gene3D" id="3.30.70.560">
    <property type="entry name" value="7,8-Dihydro-6-hydroxymethylpterin-pyrophosphokinase HPPK"/>
    <property type="match status" value="1"/>
</dbReference>
<keyword evidence="4" id="KW-0547">Nucleotide-binding</keyword>
<dbReference type="CDD" id="cd00483">
    <property type="entry name" value="HPPK"/>
    <property type="match status" value="1"/>
</dbReference>
<feature type="domain" description="7,8-dihydro-6-hydroxymethylpterin-pyrophosphokinase" evidence="8">
    <location>
        <begin position="6"/>
        <end position="129"/>
    </location>
</feature>
<evidence type="ECO:0000259" key="8">
    <source>
        <dbReference type="Pfam" id="PF01288"/>
    </source>
</evidence>
<keyword evidence="6" id="KW-0067">ATP-binding</keyword>
<dbReference type="GO" id="GO:0003848">
    <property type="term" value="F:2-amino-4-hydroxy-6-hydroxymethyldihydropteridine diphosphokinase activity"/>
    <property type="evidence" value="ECO:0007669"/>
    <property type="project" value="UniProtKB-EC"/>
</dbReference>
<keyword evidence="10" id="KW-1185">Reference proteome</keyword>
<evidence type="ECO:0000313" key="10">
    <source>
        <dbReference type="Proteomes" id="UP001231616"/>
    </source>
</evidence>
<evidence type="ECO:0000256" key="6">
    <source>
        <dbReference type="ARBA" id="ARBA00022840"/>
    </source>
</evidence>
<dbReference type="PANTHER" id="PTHR43071:SF2">
    <property type="entry name" value="2-AMINO-4-HYDROXY-6-HYDROXYMETHYLDIHYDROPTERIDINE PYROPHOSPHOKINASE"/>
    <property type="match status" value="1"/>
</dbReference>
<keyword evidence="3 9" id="KW-0808">Transferase</keyword>
<keyword evidence="5" id="KW-0418">Kinase</keyword>
<evidence type="ECO:0000256" key="5">
    <source>
        <dbReference type="ARBA" id="ARBA00022777"/>
    </source>
</evidence>
<evidence type="ECO:0000256" key="7">
    <source>
        <dbReference type="ARBA" id="ARBA00022909"/>
    </source>
</evidence>
<comment type="pathway">
    <text evidence="1">Cofactor biosynthesis; tetrahydrofolate biosynthesis; 2-amino-4-hydroxy-6-hydroxymethyl-7,8-dihydropteridine diphosphate from 7,8-dihydroneopterin triphosphate: step 4/4.</text>
</comment>
<name>A0ABT9GZQ1_9GAMM</name>
<accession>A0ABT9GZQ1</accession>
<evidence type="ECO:0000313" key="9">
    <source>
        <dbReference type="EMBL" id="MDP4536155.1"/>
    </source>
</evidence>
<dbReference type="PANTHER" id="PTHR43071">
    <property type="entry name" value="2-AMINO-4-HYDROXY-6-HYDROXYMETHYLDIHYDROPTERIDINE PYROPHOSPHOKINASE"/>
    <property type="match status" value="1"/>
</dbReference>
<reference evidence="9 10" key="1">
    <citation type="submission" date="2023-08" db="EMBL/GenBank/DDBJ databases">
        <authorList>
            <person name="Joshi A."/>
            <person name="Thite S."/>
        </authorList>
    </citation>
    <scope>NUCLEOTIDE SEQUENCE [LARGE SCALE GENOMIC DNA]</scope>
    <source>
        <strain evidence="9 10">AC40</strain>
    </source>
</reference>
<dbReference type="InterPro" id="IPR000550">
    <property type="entry name" value="Hppk"/>
</dbReference>
<dbReference type="RefSeq" id="WP_305893419.1">
    <property type="nucleotide sequence ID" value="NZ_JAUZVZ010000009.1"/>
</dbReference>
<evidence type="ECO:0000256" key="2">
    <source>
        <dbReference type="ARBA" id="ARBA00013253"/>
    </source>
</evidence>
<dbReference type="EMBL" id="JAUZVZ010000009">
    <property type="protein sequence ID" value="MDP4536155.1"/>
    <property type="molecule type" value="Genomic_DNA"/>
</dbReference>
<comment type="caution">
    <text evidence="9">The sequence shown here is derived from an EMBL/GenBank/DDBJ whole genome shotgun (WGS) entry which is preliminary data.</text>
</comment>
<organism evidence="9 10">
    <name type="scientific">Alkalimonas collagenimarina</name>
    <dbReference type="NCBI Taxonomy" id="400390"/>
    <lineage>
        <taxon>Bacteria</taxon>
        <taxon>Pseudomonadati</taxon>
        <taxon>Pseudomonadota</taxon>
        <taxon>Gammaproteobacteria</taxon>
        <taxon>Alkalimonas</taxon>
    </lineage>
</organism>
<protein>
    <recommendedName>
        <fullName evidence="2">2-amino-4-hydroxy-6-hydroxymethyldihydropteridine diphosphokinase</fullName>
        <ecNumber evidence="2">2.7.6.3</ecNumber>
    </recommendedName>
</protein>
<dbReference type="NCBIfam" id="TIGR01498">
    <property type="entry name" value="folK"/>
    <property type="match status" value="1"/>
</dbReference>
<dbReference type="Proteomes" id="UP001231616">
    <property type="component" value="Unassembled WGS sequence"/>
</dbReference>
<sequence>MAFILVSVGSNIEREYHVRVAIDELTRAFGTLMISSVYESEAVGFDGDPFYNLVVGANTDLAVAECVHLFKQIENRHGRKRNVARFSGRTLDLDLLTYDQLVCQQPIELPRDEITKNAFVLWPMAELVPEQRHPVAGLTYQQLWQQYTKHQKLWTVPFSWSEVK</sequence>
<evidence type="ECO:0000256" key="1">
    <source>
        <dbReference type="ARBA" id="ARBA00005051"/>
    </source>
</evidence>
<dbReference type="EC" id="2.7.6.3" evidence="2"/>
<dbReference type="Pfam" id="PF01288">
    <property type="entry name" value="HPPK"/>
    <property type="match status" value="1"/>
</dbReference>
<dbReference type="InterPro" id="IPR035907">
    <property type="entry name" value="Hppk_sf"/>
</dbReference>
<proteinExistence type="predicted"/>
<evidence type="ECO:0000256" key="4">
    <source>
        <dbReference type="ARBA" id="ARBA00022741"/>
    </source>
</evidence>